<organism evidence="1 2">
    <name type="scientific">Thiosulfativibrio zosterae</name>
    <dbReference type="NCBI Taxonomy" id="2675053"/>
    <lineage>
        <taxon>Bacteria</taxon>
        <taxon>Pseudomonadati</taxon>
        <taxon>Pseudomonadota</taxon>
        <taxon>Gammaproteobacteria</taxon>
        <taxon>Thiotrichales</taxon>
        <taxon>Piscirickettsiaceae</taxon>
        <taxon>Thiosulfativibrio</taxon>
    </lineage>
</organism>
<dbReference type="KEGG" id="tzo:THMIRHAT_13130"/>
<dbReference type="AlphaFoldDB" id="A0A6F8PNF6"/>
<dbReference type="RefSeq" id="WP_173291354.1">
    <property type="nucleotide sequence ID" value="NZ_AP021888.1"/>
</dbReference>
<gene>
    <name evidence="1" type="ORF">THMIRHAT_13130</name>
</gene>
<dbReference type="InterPro" id="IPR014710">
    <property type="entry name" value="RmlC-like_jellyroll"/>
</dbReference>
<sequence length="311" mass="35081">MIPSAAINIEQRQEAQQQWEKMAEFKEYMSAVNPPMPKIEVRDFPAEMHEQGNTRIIPLDLSDMIKTQYEATTPNLLANYLKINTLDTLKTDAKVTSQMFYVIRGKGKTQTEYGTIHWKAGDLFTLPCVNDALHTATEDTAIYWVHDAPLLNYLGVAPANARFEPVLYTKERLNAELNKVRQEGVGRNRTGILLAHPNFPFTMTLTHTLWSLYNVLPAGIVQKPHRHNSVALDYCVSAGPNTYTMIGKEIDENGEIISPIKAMWKAGCVFVTPPGWWHSHHNDSTEDAVVLPIQDAGLIMNMQILDFNFVG</sequence>
<dbReference type="PANTHER" id="PTHR41517:SF1">
    <property type="entry name" value="CUPIN"/>
    <property type="match status" value="1"/>
</dbReference>
<dbReference type="InterPro" id="IPR011051">
    <property type="entry name" value="RmlC_Cupin_sf"/>
</dbReference>
<evidence type="ECO:0000313" key="1">
    <source>
        <dbReference type="EMBL" id="BBP43567.1"/>
    </source>
</evidence>
<dbReference type="Proteomes" id="UP000501466">
    <property type="component" value="Chromosome"/>
</dbReference>
<proteinExistence type="predicted"/>
<dbReference type="SUPFAM" id="SSF51182">
    <property type="entry name" value="RmlC-like cupins"/>
    <property type="match status" value="1"/>
</dbReference>
<dbReference type="PANTHER" id="PTHR41517">
    <property type="entry name" value="1,2-DIOXYGENASE PROTEIN-RELATED"/>
    <property type="match status" value="1"/>
</dbReference>
<dbReference type="GO" id="GO:0051213">
    <property type="term" value="F:dioxygenase activity"/>
    <property type="evidence" value="ECO:0007669"/>
    <property type="project" value="InterPro"/>
</dbReference>
<reference evidence="2" key="1">
    <citation type="submission" date="2019-11" db="EMBL/GenBank/DDBJ databases">
        <title>Isolation and characterization of two novel species in the genus Thiomicrorhabdus.</title>
        <authorList>
            <person name="Mochizuki J."/>
            <person name="Kojima H."/>
            <person name="Fukui M."/>
        </authorList>
    </citation>
    <scope>NUCLEOTIDE SEQUENCE [LARGE SCALE GENOMIC DNA]</scope>
    <source>
        <strain evidence="2">AkT22</strain>
    </source>
</reference>
<protein>
    <recommendedName>
        <fullName evidence="3">Gentisate 1,2-dioxygenase</fullName>
    </recommendedName>
</protein>
<evidence type="ECO:0008006" key="3">
    <source>
        <dbReference type="Google" id="ProtNLM"/>
    </source>
</evidence>
<keyword evidence="2" id="KW-1185">Reference proteome</keyword>
<evidence type="ECO:0000313" key="2">
    <source>
        <dbReference type="Proteomes" id="UP000501466"/>
    </source>
</evidence>
<dbReference type="EMBL" id="AP021888">
    <property type="protein sequence ID" value="BBP43567.1"/>
    <property type="molecule type" value="Genomic_DNA"/>
</dbReference>
<dbReference type="Gene3D" id="2.60.120.10">
    <property type="entry name" value="Jelly Rolls"/>
    <property type="match status" value="2"/>
</dbReference>
<name>A0A6F8PNF6_9GAMM</name>
<accession>A0A6F8PNF6</accession>
<dbReference type="InterPro" id="IPR047183">
    <property type="entry name" value="GDO-like"/>
</dbReference>